<accession>A0ABP8X7W9</accession>
<reference evidence="2" key="1">
    <citation type="journal article" date="2019" name="Int. J. Syst. Evol. Microbiol.">
        <title>The Global Catalogue of Microorganisms (GCM) 10K type strain sequencing project: providing services to taxonomists for standard genome sequencing and annotation.</title>
        <authorList>
            <consortium name="The Broad Institute Genomics Platform"/>
            <consortium name="The Broad Institute Genome Sequencing Center for Infectious Disease"/>
            <person name="Wu L."/>
            <person name="Ma J."/>
        </authorList>
    </citation>
    <scope>NUCLEOTIDE SEQUENCE [LARGE SCALE GENOMIC DNA]</scope>
    <source>
        <strain evidence="2">JCM 18531</strain>
    </source>
</reference>
<name>A0ABP8X7W9_9ACTN</name>
<dbReference type="Proteomes" id="UP001499974">
    <property type="component" value="Unassembled WGS sequence"/>
</dbReference>
<dbReference type="EMBL" id="BAABKM010000002">
    <property type="protein sequence ID" value="GAA4700802.1"/>
    <property type="molecule type" value="Genomic_DNA"/>
</dbReference>
<protein>
    <recommendedName>
        <fullName evidence="3">DUF2190 family protein</fullName>
    </recommendedName>
</protein>
<gene>
    <name evidence="1" type="ORF">GCM10023349_17130</name>
</gene>
<dbReference type="RefSeq" id="WP_345520825.1">
    <property type="nucleotide sequence ID" value="NZ_BAABKM010000002.1"/>
</dbReference>
<evidence type="ECO:0000313" key="1">
    <source>
        <dbReference type="EMBL" id="GAA4700802.1"/>
    </source>
</evidence>
<evidence type="ECO:0000313" key="2">
    <source>
        <dbReference type="Proteomes" id="UP001499974"/>
    </source>
</evidence>
<sequence>MAADIVVQGEALASASGRFVAVANGLIEIETADAVAGGAAGLPGTQTAAAVTSLAIRLSTGTSAYAVGINGLAGSTVQAAGAYRDADEHVVDEIMQVTAGE</sequence>
<keyword evidence="2" id="KW-1185">Reference proteome</keyword>
<proteinExistence type="predicted"/>
<comment type="caution">
    <text evidence="1">The sequence shown here is derived from an EMBL/GenBank/DDBJ whole genome shotgun (WGS) entry which is preliminary data.</text>
</comment>
<organism evidence="1 2">
    <name type="scientific">Nocardioides conyzicola</name>
    <dbReference type="NCBI Taxonomy" id="1651781"/>
    <lineage>
        <taxon>Bacteria</taxon>
        <taxon>Bacillati</taxon>
        <taxon>Actinomycetota</taxon>
        <taxon>Actinomycetes</taxon>
        <taxon>Propionibacteriales</taxon>
        <taxon>Nocardioidaceae</taxon>
        <taxon>Nocardioides</taxon>
    </lineage>
</organism>
<evidence type="ECO:0008006" key="3">
    <source>
        <dbReference type="Google" id="ProtNLM"/>
    </source>
</evidence>